<evidence type="ECO:0000313" key="2">
    <source>
        <dbReference type="Proteomes" id="UP000662888"/>
    </source>
</evidence>
<evidence type="ECO:0000313" key="1">
    <source>
        <dbReference type="EMBL" id="QPI49244.1"/>
    </source>
</evidence>
<protein>
    <submittedName>
        <fullName evidence="1">Uncharacterized protein</fullName>
    </submittedName>
</protein>
<accession>A0AA48WCX8</accession>
<reference evidence="1 2" key="1">
    <citation type="submission" date="2020-11" db="EMBL/GenBank/DDBJ databases">
        <authorList>
            <person name="Sun Q."/>
        </authorList>
    </citation>
    <scope>NUCLEOTIDE SEQUENCE [LARGE SCALE GENOMIC DNA]</scope>
    <source>
        <strain evidence="1 2">P8398</strain>
    </source>
</reference>
<dbReference type="RefSeq" id="WP_206088812.1">
    <property type="nucleotide sequence ID" value="NZ_CP065053.1"/>
</dbReference>
<organism evidence="1 2">
    <name type="scientific">Massilia antarctica</name>
    <dbReference type="NCBI Taxonomy" id="2765360"/>
    <lineage>
        <taxon>Bacteria</taxon>
        <taxon>Pseudomonadati</taxon>
        <taxon>Pseudomonadota</taxon>
        <taxon>Betaproteobacteria</taxon>
        <taxon>Burkholderiales</taxon>
        <taxon>Oxalobacteraceae</taxon>
        <taxon>Telluria group</taxon>
        <taxon>Massilia</taxon>
    </lineage>
</organism>
<gene>
    <name evidence="1" type="ORF">IV454_27955</name>
</gene>
<dbReference type="Proteomes" id="UP000662888">
    <property type="component" value="Chromosome"/>
</dbReference>
<proteinExistence type="predicted"/>
<keyword evidence="2" id="KW-1185">Reference proteome</keyword>
<dbReference type="EMBL" id="CP065053">
    <property type="protein sequence ID" value="QPI49244.1"/>
    <property type="molecule type" value="Genomic_DNA"/>
</dbReference>
<sequence>MRALVNKDEAAKDKLNSILKTPFGADAIGGFDGIMVYTDKPSPRLYSMGIDDGVVKAADIGKGEKESLEARFCELIPVAKRKIPLRNQVRIRITR</sequence>
<name>A0AA48WCX8_9BURK</name>